<sequence>MAQTSSGITPDPFHYLASELFSAICDLLPNSDIKNLRLTSHLLNANSQLRISRVFVSANPRNLDVARAIADHETFRWGIEEIIWDDATLKPIGSFRRENEYRWYDEDEEEGGYGEEDEDAIERQEILKCTRCSTA</sequence>
<evidence type="ECO:0000313" key="2">
    <source>
        <dbReference type="Proteomes" id="UP001152049"/>
    </source>
</evidence>
<proteinExistence type="predicted"/>
<evidence type="ECO:0000313" key="1">
    <source>
        <dbReference type="EMBL" id="KAJ4245793.1"/>
    </source>
</evidence>
<dbReference type="OrthoDB" id="5422579at2759"/>
<reference evidence="1" key="1">
    <citation type="submission" date="2022-09" db="EMBL/GenBank/DDBJ databases">
        <title>Fusarium specimens isolated from Avocado Roots.</title>
        <authorList>
            <person name="Stajich J."/>
            <person name="Roper C."/>
            <person name="Heimlech-Rivalta G."/>
        </authorList>
    </citation>
    <scope>NUCLEOTIDE SEQUENCE</scope>
    <source>
        <strain evidence="1">CF00136</strain>
    </source>
</reference>
<dbReference type="EMBL" id="JAOQAZ010000045">
    <property type="protein sequence ID" value="KAJ4245793.1"/>
    <property type="molecule type" value="Genomic_DNA"/>
</dbReference>
<protein>
    <recommendedName>
        <fullName evidence="3">F-box domain-containing protein</fullName>
    </recommendedName>
</protein>
<gene>
    <name evidence="1" type="ORF">NW762_013917</name>
</gene>
<keyword evidence="2" id="KW-1185">Reference proteome</keyword>
<dbReference type="Proteomes" id="UP001152049">
    <property type="component" value="Unassembled WGS sequence"/>
</dbReference>
<evidence type="ECO:0008006" key="3">
    <source>
        <dbReference type="Google" id="ProtNLM"/>
    </source>
</evidence>
<accession>A0A9W8RMR8</accession>
<comment type="caution">
    <text evidence="1">The sequence shown here is derived from an EMBL/GenBank/DDBJ whole genome shotgun (WGS) entry which is preliminary data.</text>
</comment>
<name>A0A9W8RMR8_9HYPO</name>
<organism evidence="1 2">
    <name type="scientific">Fusarium torreyae</name>
    <dbReference type="NCBI Taxonomy" id="1237075"/>
    <lineage>
        <taxon>Eukaryota</taxon>
        <taxon>Fungi</taxon>
        <taxon>Dikarya</taxon>
        <taxon>Ascomycota</taxon>
        <taxon>Pezizomycotina</taxon>
        <taxon>Sordariomycetes</taxon>
        <taxon>Hypocreomycetidae</taxon>
        <taxon>Hypocreales</taxon>
        <taxon>Nectriaceae</taxon>
        <taxon>Fusarium</taxon>
    </lineage>
</organism>
<dbReference type="AlphaFoldDB" id="A0A9W8RMR8"/>